<dbReference type="InterPro" id="IPR039992">
    <property type="entry name" value="Sep15_SelM"/>
</dbReference>
<reference evidence="2" key="1">
    <citation type="submission" date="2020-10" db="EMBL/GenBank/DDBJ databases">
        <title>Unveiling of a novel bifunctional photoreceptor, Dualchrome1, isolated from a cosmopolitan green alga.</title>
        <authorList>
            <person name="Suzuki S."/>
            <person name="Kawachi M."/>
        </authorList>
    </citation>
    <scope>NUCLEOTIDE SEQUENCE</scope>
    <source>
        <strain evidence="2">NIES 2893</strain>
    </source>
</reference>
<feature type="signal peptide" evidence="1">
    <location>
        <begin position="1"/>
        <end position="36"/>
    </location>
</feature>
<dbReference type="AlphaFoldDB" id="A0A830H4I1"/>
<accession>A0A830H4I1</accession>
<name>A0A830H4I1_9CHLO</name>
<dbReference type="GO" id="GO:0016491">
    <property type="term" value="F:oxidoreductase activity"/>
    <property type="evidence" value="ECO:0007669"/>
    <property type="project" value="TreeGrafter"/>
</dbReference>
<feature type="chain" id="PRO_5032714836" description="Selenoprotein F/M domain-containing protein" evidence="1">
    <location>
        <begin position="37"/>
        <end position="102"/>
    </location>
</feature>
<evidence type="ECO:0000256" key="1">
    <source>
        <dbReference type="SAM" id="SignalP"/>
    </source>
</evidence>
<dbReference type="Proteomes" id="UP000660262">
    <property type="component" value="Unassembled WGS sequence"/>
</dbReference>
<dbReference type="OrthoDB" id="1910009at2759"/>
<proteinExistence type="predicted"/>
<dbReference type="GO" id="GO:0005788">
    <property type="term" value="C:endoplasmic reticulum lumen"/>
    <property type="evidence" value="ECO:0007669"/>
    <property type="project" value="TreeGrafter"/>
</dbReference>
<dbReference type="PANTHER" id="PTHR13077">
    <property type="entry name" value="SELENOPROTEIN F"/>
    <property type="match status" value="1"/>
</dbReference>
<evidence type="ECO:0000313" key="2">
    <source>
        <dbReference type="EMBL" id="GHP01442.1"/>
    </source>
</evidence>
<dbReference type="EMBL" id="BNJQ01000001">
    <property type="protein sequence ID" value="GHP01442.1"/>
    <property type="molecule type" value="Genomic_DNA"/>
</dbReference>
<comment type="caution">
    <text evidence="2">The sequence shown here is derived from an EMBL/GenBank/DDBJ whole genome shotgun (WGS) entry which is preliminary data.</text>
</comment>
<evidence type="ECO:0000313" key="3">
    <source>
        <dbReference type="Proteomes" id="UP000660262"/>
    </source>
</evidence>
<keyword evidence="1" id="KW-0732">Signal</keyword>
<gene>
    <name evidence="2" type="ORF">PPROV_000019800</name>
</gene>
<evidence type="ECO:0008006" key="4">
    <source>
        <dbReference type="Google" id="ProtNLM"/>
    </source>
</evidence>
<dbReference type="PROSITE" id="PS51257">
    <property type="entry name" value="PROKAR_LIPOPROTEIN"/>
    <property type="match status" value="1"/>
</dbReference>
<organism evidence="2 3">
    <name type="scientific">Pycnococcus provasolii</name>
    <dbReference type="NCBI Taxonomy" id="41880"/>
    <lineage>
        <taxon>Eukaryota</taxon>
        <taxon>Viridiplantae</taxon>
        <taxon>Chlorophyta</taxon>
        <taxon>Pseudoscourfieldiophyceae</taxon>
        <taxon>Pseudoscourfieldiales</taxon>
        <taxon>Pycnococcaceae</taxon>
        <taxon>Pycnococcus</taxon>
    </lineage>
</organism>
<protein>
    <recommendedName>
        <fullName evidence="4">Selenoprotein F/M domain-containing protein</fullName>
    </recommendedName>
</protein>
<sequence length="102" mass="10477">MGFVRAPPPSRASGMGVGSSLLHSLLLVGTLSSSCASSAALGSSSCIDLGFTGLNVCSDCETLSSVVGDEELVAECRRCCAVESEDENKGVVFTNVHFEVCK</sequence>
<dbReference type="PANTHER" id="PTHR13077:SF6">
    <property type="entry name" value="SELENOPROTEIN F"/>
    <property type="match status" value="1"/>
</dbReference>
<keyword evidence="3" id="KW-1185">Reference proteome</keyword>